<sequence length="144" mass="16681">MQTPLRPLGISPADLEAELAARRASHRAQVDLLKARLAEAGARNAQLRQRRAGLQAERERLEQEIQRVLEEFDRTGTEFEVRRREVAERHRRELADREAELEAVRKERDNWIALERQIAEGILAAVQPFLQLQAYLREQEGGRP</sequence>
<feature type="coiled-coil region" evidence="1">
    <location>
        <begin position="30"/>
        <end position="107"/>
    </location>
</feature>
<accession>A0A953I895</accession>
<gene>
    <name evidence="2" type="ORF">CWE10_00125</name>
</gene>
<reference evidence="2" key="1">
    <citation type="submission" date="2017-11" db="EMBL/GenBank/DDBJ databases">
        <title>Three new genomes from thermophilic consortium.</title>
        <authorList>
            <person name="Quaggio R."/>
            <person name="Amgarten D."/>
            <person name="Setubal J.C."/>
        </authorList>
    </citation>
    <scope>NUCLEOTIDE SEQUENCE</scope>
    <source>
        <strain evidence="2">ZCTH01-B2</strain>
    </source>
</reference>
<dbReference type="AlphaFoldDB" id="A0A953I895"/>
<dbReference type="EMBL" id="PIUK01000001">
    <property type="protein sequence ID" value="MBY6274614.1"/>
    <property type="molecule type" value="Genomic_DNA"/>
</dbReference>
<proteinExistence type="predicted"/>
<keyword evidence="1" id="KW-0175">Coiled coil</keyword>
<organism evidence="2 3">
    <name type="scientific">Symbiobacterium thermophilum</name>
    <dbReference type="NCBI Taxonomy" id="2734"/>
    <lineage>
        <taxon>Bacteria</taxon>
        <taxon>Bacillati</taxon>
        <taxon>Bacillota</taxon>
        <taxon>Clostridia</taxon>
        <taxon>Eubacteriales</taxon>
        <taxon>Symbiobacteriaceae</taxon>
        <taxon>Symbiobacterium</taxon>
    </lineage>
</organism>
<evidence type="ECO:0000313" key="3">
    <source>
        <dbReference type="Proteomes" id="UP000732377"/>
    </source>
</evidence>
<evidence type="ECO:0000256" key="1">
    <source>
        <dbReference type="SAM" id="Coils"/>
    </source>
</evidence>
<evidence type="ECO:0000313" key="2">
    <source>
        <dbReference type="EMBL" id="MBY6274614.1"/>
    </source>
</evidence>
<dbReference type="Proteomes" id="UP000732377">
    <property type="component" value="Unassembled WGS sequence"/>
</dbReference>
<comment type="caution">
    <text evidence="2">The sequence shown here is derived from an EMBL/GenBank/DDBJ whole genome shotgun (WGS) entry which is preliminary data.</text>
</comment>
<name>A0A953I895_SYMTR</name>
<protein>
    <submittedName>
        <fullName evidence="2">Uncharacterized protein</fullName>
    </submittedName>
</protein>
<dbReference type="RefSeq" id="WP_011195792.1">
    <property type="nucleotide sequence ID" value="NZ_JACSIR010000011.1"/>
</dbReference>